<dbReference type="EMBL" id="KZ679266">
    <property type="protein sequence ID" value="PTB38490.1"/>
    <property type="molecule type" value="Genomic_DNA"/>
</dbReference>
<dbReference type="STRING" id="1042311.A0A2T3Z155"/>
<dbReference type="Proteomes" id="UP000240493">
    <property type="component" value="Unassembled WGS sequence"/>
</dbReference>
<organism evidence="1 2">
    <name type="scientific">Trichoderma asperellum (strain ATCC 204424 / CBS 433.97 / NBRC 101777)</name>
    <dbReference type="NCBI Taxonomy" id="1042311"/>
    <lineage>
        <taxon>Eukaryota</taxon>
        <taxon>Fungi</taxon>
        <taxon>Dikarya</taxon>
        <taxon>Ascomycota</taxon>
        <taxon>Pezizomycotina</taxon>
        <taxon>Sordariomycetes</taxon>
        <taxon>Hypocreomycetidae</taxon>
        <taxon>Hypocreales</taxon>
        <taxon>Hypocreaceae</taxon>
        <taxon>Trichoderma</taxon>
    </lineage>
</organism>
<gene>
    <name evidence="1" type="ORF">M441DRAFT_71922</name>
</gene>
<dbReference type="InterPro" id="IPR027417">
    <property type="entry name" value="P-loop_NTPase"/>
</dbReference>
<keyword evidence="2" id="KW-1185">Reference proteome</keyword>
<evidence type="ECO:0008006" key="3">
    <source>
        <dbReference type="Google" id="ProtNLM"/>
    </source>
</evidence>
<dbReference type="SUPFAM" id="SSF52540">
    <property type="entry name" value="P-loop containing nucleoside triphosphate hydrolases"/>
    <property type="match status" value="1"/>
</dbReference>
<evidence type="ECO:0000313" key="2">
    <source>
        <dbReference type="Proteomes" id="UP000240493"/>
    </source>
</evidence>
<accession>A0A2T3Z155</accession>
<evidence type="ECO:0000313" key="1">
    <source>
        <dbReference type="EMBL" id="PTB38490.1"/>
    </source>
</evidence>
<dbReference type="AlphaFoldDB" id="A0A2T3Z155"/>
<proteinExistence type="predicted"/>
<reference evidence="1 2" key="1">
    <citation type="submission" date="2016-07" db="EMBL/GenBank/DDBJ databases">
        <title>Multiple horizontal gene transfer events from other fungi enriched the ability of initially mycotrophic Trichoderma (Ascomycota) to feed on dead plant biomass.</title>
        <authorList>
            <consortium name="DOE Joint Genome Institute"/>
            <person name="Aerts A."/>
            <person name="Atanasova L."/>
            <person name="Chenthamara K."/>
            <person name="Zhang J."/>
            <person name="Grujic M."/>
            <person name="Henrissat B."/>
            <person name="Kuo A."/>
            <person name="Salamov A."/>
            <person name="Lipzen A."/>
            <person name="Labutti K."/>
            <person name="Barry K."/>
            <person name="Miao Y."/>
            <person name="Rahimi M.J."/>
            <person name="Shen Q."/>
            <person name="Grigoriev I.V."/>
            <person name="Kubicek C.P."/>
            <person name="Druzhinina I.S."/>
        </authorList>
    </citation>
    <scope>NUCLEOTIDE SEQUENCE [LARGE SCALE GENOMIC DNA]</scope>
    <source>
        <strain evidence="1 2">CBS 433.97</strain>
    </source>
</reference>
<protein>
    <recommendedName>
        <fullName evidence="3">NB-ARC domain-containing protein</fullName>
    </recommendedName>
</protein>
<dbReference type="OrthoDB" id="5153964at2759"/>
<sequence length="277" mass="31048">MTGPDAILVTKPSAIHCRPWEDGAEHICALDRTHSEMVKFKPNDSDYKDIVKEKIKGLSRRAFTVRDRLQSSKSTFLVPYSQNPDFVARSDILNNIKEQFGLGQHKGPVQSRGRVSLYGLGGVGNTQPDIAIFWVYASNADRFRESYTSIAKKYNIPGHDEIKADILSEQAAQANSELACYIPECNYGTILITTRNKQVGIKLCQGKPPVEVINMTDTEAYNLMQSILNDWQISADKADFAFVGQLSEPFEMVGRDSETPHAVTATWIISFEQIKRQ</sequence>
<name>A0A2T3Z155_TRIA4</name>